<evidence type="ECO:0000259" key="1">
    <source>
        <dbReference type="Pfam" id="PF04480"/>
    </source>
</evidence>
<evidence type="ECO:0000313" key="2">
    <source>
        <dbReference type="EMBL" id="SBS76992.1"/>
    </source>
</evidence>
<sequence>MHLWMVYSCDRRVAQGRGVHDGPFVGTTAIASGLVTDYQLRTRYRAVYRNVYLANELSLTASRRAQAAWLFAGPDVVLAGISADAVHGTKWLDGTAPAEIIRTDRHGPPGILARSYTIADDQVCTRRGIRVTTAARTAFDIGRSLPRDKAVPLLDALMNATRLKPDSVLAIADASPGVRGVRRLRAAMKLADGGAESPRETQVRLVLIGAGLPAPETQIEFFDDYGDVVIRVDMGWRRWKVAVEYDGVQHWADGRQRSWDIDRIAILEALGWVVVRVSADMLRRTDVIIARVTAKLRAAGCPL</sequence>
<dbReference type="Pfam" id="PF04480">
    <property type="entry name" value="DUF559"/>
    <property type="match status" value="1"/>
</dbReference>
<dbReference type="EMBL" id="FLQS01000033">
    <property type="protein sequence ID" value="SBS76992.1"/>
    <property type="molecule type" value="Genomic_DNA"/>
</dbReference>
<dbReference type="InterPro" id="IPR007569">
    <property type="entry name" value="DUF559"/>
</dbReference>
<feature type="domain" description="DUF559" evidence="1">
    <location>
        <begin position="232"/>
        <end position="294"/>
    </location>
</feature>
<dbReference type="InterPro" id="IPR011335">
    <property type="entry name" value="Restrct_endonuc-II-like"/>
</dbReference>
<organism evidence="2">
    <name type="scientific">uncultured Mycobacterium sp</name>
    <dbReference type="NCBI Taxonomy" id="171292"/>
    <lineage>
        <taxon>Bacteria</taxon>
        <taxon>Bacillati</taxon>
        <taxon>Actinomycetota</taxon>
        <taxon>Actinomycetes</taxon>
        <taxon>Mycobacteriales</taxon>
        <taxon>Mycobacteriaceae</taxon>
        <taxon>Mycobacterium</taxon>
        <taxon>environmental samples</taxon>
    </lineage>
</organism>
<proteinExistence type="predicted"/>
<accession>A0A1Y5PE84</accession>
<dbReference type="SUPFAM" id="SSF52980">
    <property type="entry name" value="Restriction endonuclease-like"/>
    <property type="match status" value="1"/>
</dbReference>
<dbReference type="AlphaFoldDB" id="A0A1Y5PE84"/>
<dbReference type="Gene3D" id="3.40.960.10">
    <property type="entry name" value="VSR Endonuclease"/>
    <property type="match status" value="1"/>
</dbReference>
<name>A0A1Y5PE84_9MYCO</name>
<protein>
    <recommendedName>
        <fullName evidence="1">DUF559 domain-containing protein</fullName>
    </recommendedName>
</protein>
<gene>
    <name evidence="2" type="ORF">MHPYR_390058</name>
</gene>
<reference evidence="2" key="1">
    <citation type="submission" date="2016-03" db="EMBL/GenBank/DDBJ databases">
        <authorList>
            <person name="Ploux O."/>
        </authorList>
    </citation>
    <scope>NUCLEOTIDE SEQUENCE</scope>
    <source>
        <strain evidence="2">UC10</strain>
    </source>
</reference>